<comment type="subcellular location">
    <subcellularLocation>
        <location evidence="2">Cytoplasm</location>
    </subcellularLocation>
    <subcellularLocation>
        <location evidence="1">Nucleus</location>
    </subcellularLocation>
</comment>
<dbReference type="AlphaFoldDB" id="A0AAD9DX08"/>
<evidence type="ECO:0000256" key="4">
    <source>
        <dbReference type="ARBA" id="ARBA00022490"/>
    </source>
</evidence>
<dbReference type="Pfam" id="PF13324">
    <property type="entry name" value="GCIP_N"/>
    <property type="match status" value="1"/>
</dbReference>
<dbReference type="GO" id="GO:0005634">
    <property type="term" value="C:nucleus"/>
    <property type="evidence" value="ECO:0007669"/>
    <property type="project" value="UniProtKB-SubCell"/>
</dbReference>
<evidence type="ECO:0000259" key="7">
    <source>
        <dbReference type="Pfam" id="PF13324"/>
    </source>
</evidence>
<comment type="similarity">
    <text evidence="3">Belongs to the CCNDBP1 family.</text>
</comment>
<evidence type="ECO:0000256" key="1">
    <source>
        <dbReference type="ARBA" id="ARBA00004123"/>
    </source>
</evidence>
<dbReference type="Gene3D" id="1.20.1410.10">
    <property type="entry name" value="I/LWEQ domain"/>
    <property type="match status" value="1"/>
</dbReference>
<keyword evidence="5" id="KW-0539">Nucleus</keyword>
<keyword evidence="4" id="KW-0963">Cytoplasm</keyword>
<keyword evidence="10" id="KW-1185">Reference proteome</keyword>
<evidence type="ECO:0000313" key="9">
    <source>
        <dbReference type="EMBL" id="KAK1796278.1"/>
    </source>
</evidence>
<protein>
    <recommendedName>
        <fullName evidence="11">Cyclin-D1-binding protein 1</fullName>
    </recommendedName>
</protein>
<dbReference type="PANTHER" id="PTHR15492">
    <property type="entry name" value="CYCLIN D1-BINDING PROTEIN 1"/>
    <property type="match status" value="1"/>
</dbReference>
<reference evidence="9" key="1">
    <citation type="submission" date="2023-03" db="EMBL/GenBank/DDBJ databases">
        <title>Electrophorus voltai genome.</title>
        <authorList>
            <person name="Bian C."/>
        </authorList>
    </citation>
    <scope>NUCLEOTIDE SEQUENCE</scope>
    <source>
        <strain evidence="9">CB-2022</strain>
        <tissue evidence="9">Muscle</tissue>
    </source>
</reference>
<dbReference type="Pfam" id="PF20936">
    <property type="entry name" value="GCIP_C"/>
    <property type="match status" value="1"/>
</dbReference>
<dbReference type="Gene3D" id="1.20.1420.10">
    <property type="entry name" value="Talin, central domain"/>
    <property type="match status" value="1"/>
</dbReference>
<dbReference type="InterPro" id="IPR026907">
    <property type="entry name" value="GCIP-like"/>
</dbReference>
<dbReference type="InterPro" id="IPR049317">
    <property type="entry name" value="GCIP-like_N"/>
</dbReference>
<feature type="domain" description="Cyclin-D1-binding protein 1-like N-terminal" evidence="7">
    <location>
        <begin position="48"/>
        <end position="202"/>
    </location>
</feature>
<evidence type="ECO:0000256" key="5">
    <source>
        <dbReference type="ARBA" id="ARBA00023242"/>
    </source>
</evidence>
<dbReference type="InterPro" id="IPR049318">
    <property type="entry name" value="GCIP_C"/>
</dbReference>
<sequence>MSDNSCADVLVPLRNLSNAIKCIRERMKDGESNESNGDFNLTNFWETLTQAAKATSQEATKLSVAFSKPPLPSKLDSARLAESIQKRLLALSTIYYWFPKSQGKWISSIFTLCIAECITLRKPIREATVQVLDGVVQLLDILLVSPLQSISQEQLMSTGGVWASCDQFDHLPKDNRAAVLDMVASYIAMVKDAREEMEQALSESQDPFSDVLDNDEIDARGNQDTYWSQTDRQLISKCMGLIKAAGACLRKFSNAVHKNGKVDTPENIAQLDDLADSSREISPSVDDLVLSLYPPVDYTAVDQIAGKLAFTLKKSLQIIRSCHFCLEADMSWVRFLEGAVDHNLQEVKLLSHGSS</sequence>
<evidence type="ECO:0000259" key="8">
    <source>
        <dbReference type="Pfam" id="PF20936"/>
    </source>
</evidence>
<comment type="caution">
    <text evidence="9">The sequence shown here is derived from an EMBL/GenBank/DDBJ whole genome shotgun (WGS) entry which is preliminary data.</text>
</comment>
<evidence type="ECO:0008006" key="11">
    <source>
        <dbReference type="Google" id="ProtNLM"/>
    </source>
</evidence>
<gene>
    <name evidence="9" type="ORF">P4O66_009355</name>
</gene>
<dbReference type="PANTHER" id="PTHR15492:SF1">
    <property type="entry name" value="CYCLIN-D1-BINDING PROTEIN 1"/>
    <property type="match status" value="1"/>
</dbReference>
<keyword evidence="6" id="KW-0131">Cell cycle</keyword>
<accession>A0AAD9DX08</accession>
<evidence type="ECO:0000256" key="3">
    <source>
        <dbReference type="ARBA" id="ARBA00008940"/>
    </source>
</evidence>
<organism evidence="9 10">
    <name type="scientific">Electrophorus voltai</name>
    <dbReference type="NCBI Taxonomy" id="2609070"/>
    <lineage>
        <taxon>Eukaryota</taxon>
        <taxon>Metazoa</taxon>
        <taxon>Chordata</taxon>
        <taxon>Craniata</taxon>
        <taxon>Vertebrata</taxon>
        <taxon>Euteleostomi</taxon>
        <taxon>Actinopterygii</taxon>
        <taxon>Neopterygii</taxon>
        <taxon>Teleostei</taxon>
        <taxon>Ostariophysi</taxon>
        <taxon>Gymnotiformes</taxon>
        <taxon>Gymnotoidei</taxon>
        <taxon>Gymnotidae</taxon>
        <taxon>Electrophorus</taxon>
    </lineage>
</organism>
<evidence type="ECO:0000256" key="6">
    <source>
        <dbReference type="ARBA" id="ARBA00023306"/>
    </source>
</evidence>
<proteinExistence type="inferred from homology"/>
<dbReference type="EMBL" id="JAROKS010000015">
    <property type="protein sequence ID" value="KAK1796278.1"/>
    <property type="molecule type" value="Genomic_DNA"/>
</dbReference>
<evidence type="ECO:0000256" key="2">
    <source>
        <dbReference type="ARBA" id="ARBA00004496"/>
    </source>
</evidence>
<dbReference type="GO" id="GO:0005737">
    <property type="term" value="C:cytoplasm"/>
    <property type="evidence" value="ECO:0007669"/>
    <property type="project" value="UniProtKB-SubCell"/>
</dbReference>
<dbReference type="FunFam" id="1.20.1410.10:FF:000005">
    <property type="entry name" value="cyclin-D1-binding protein 1"/>
    <property type="match status" value="1"/>
</dbReference>
<name>A0AAD9DX08_9TELE</name>
<feature type="domain" description="Cyclin-D1-binding protein 1-like C-terminal" evidence="8">
    <location>
        <begin position="212"/>
        <end position="315"/>
    </location>
</feature>
<dbReference type="Proteomes" id="UP001239994">
    <property type="component" value="Unassembled WGS sequence"/>
</dbReference>
<evidence type="ECO:0000313" key="10">
    <source>
        <dbReference type="Proteomes" id="UP001239994"/>
    </source>
</evidence>